<name>A0A928VNS7_9CYAN</name>
<dbReference type="Proteomes" id="UP000625316">
    <property type="component" value="Unassembled WGS sequence"/>
</dbReference>
<dbReference type="GO" id="GO:0003700">
    <property type="term" value="F:DNA-binding transcription factor activity"/>
    <property type="evidence" value="ECO:0007669"/>
    <property type="project" value="InterPro"/>
</dbReference>
<dbReference type="PANTHER" id="PTHR43280">
    <property type="entry name" value="ARAC-FAMILY TRANSCRIPTIONAL REGULATOR"/>
    <property type="match status" value="1"/>
</dbReference>
<dbReference type="Pfam" id="PF12833">
    <property type="entry name" value="HTH_18"/>
    <property type="match status" value="1"/>
</dbReference>
<dbReference type="AlphaFoldDB" id="A0A928VNS7"/>
<dbReference type="InterPro" id="IPR014710">
    <property type="entry name" value="RmlC-like_jellyroll"/>
</dbReference>
<keyword evidence="1" id="KW-0805">Transcription regulation</keyword>
<dbReference type="PROSITE" id="PS01124">
    <property type="entry name" value="HTH_ARAC_FAMILY_2"/>
    <property type="match status" value="1"/>
</dbReference>
<proteinExistence type="predicted"/>
<dbReference type="Pfam" id="PF02311">
    <property type="entry name" value="AraC_binding"/>
    <property type="match status" value="1"/>
</dbReference>
<keyword evidence="2" id="KW-0238">DNA-binding</keyword>
<sequence>MLKIGMVQFGNYRPNESMSSHSPTIPLHHISHRPTLALTIKHWQQTDLETLTAEPPHRHDLNEIYLVTQGHSQQVIDDQQYNFSKNTLGLIAKGQIHNVLAMQDWEIWTIFFDDDVLAEPQIQALKHSLFNFRSPHQFHLSPMDLGLLEALLQSMEVVQDDHHNTYAKANLLQHYLCTILWHIERIKQQNNHGNGSHKLEHYKLCQTFLGQLETNFAKEHRVQFYANRLHISGRQLSEMTKTTLGKTAKELIEARLSLEARRLLRYSNTNIQTICYQLGFDDPSYFTRFFKRHNHLSPFDFRNSAS</sequence>
<reference evidence="5" key="1">
    <citation type="submission" date="2020-10" db="EMBL/GenBank/DDBJ databases">
        <authorList>
            <person name="Castelo-Branco R."/>
            <person name="Eusebio N."/>
            <person name="Adriana R."/>
            <person name="Vieira A."/>
            <person name="Brugerolle De Fraissinette N."/>
            <person name="Rezende De Castro R."/>
            <person name="Schneider M.P."/>
            <person name="Vasconcelos V."/>
            <person name="Leao P.N."/>
        </authorList>
    </citation>
    <scope>NUCLEOTIDE SEQUENCE</scope>
    <source>
        <strain evidence="5">LEGE 11480</strain>
    </source>
</reference>
<comment type="caution">
    <text evidence="5">The sequence shown here is derived from an EMBL/GenBank/DDBJ whole genome shotgun (WGS) entry which is preliminary data.</text>
</comment>
<evidence type="ECO:0000313" key="5">
    <source>
        <dbReference type="EMBL" id="MBE9032008.1"/>
    </source>
</evidence>
<organism evidence="5 6">
    <name type="scientific">Romeriopsis navalis LEGE 11480</name>
    <dbReference type="NCBI Taxonomy" id="2777977"/>
    <lineage>
        <taxon>Bacteria</taxon>
        <taxon>Bacillati</taxon>
        <taxon>Cyanobacteriota</taxon>
        <taxon>Cyanophyceae</taxon>
        <taxon>Leptolyngbyales</taxon>
        <taxon>Leptolyngbyaceae</taxon>
        <taxon>Romeriopsis</taxon>
        <taxon>Romeriopsis navalis</taxon>
    </lineage>
</organism>
<dbReference type="Gene3D" id="2.60.120.10">
    <property type="entry name" value="Jelly Rolls"/>
    <property type="match status" value="1"/>
</dbReference>
<evidence type="ECO:0000259" key="4">
    <source>
        <dbReference type="PROSITE" id="PS01124"/>
    </source>
</evidence>
<dbReference type="PANTHER" id="PTHR43280:SF32">
    <property type="entry name" value="TRANSCRIPTIONAL REGULATORY PROTEIN"/>
    <property type="match status" value="1"/>
</dbReference>
<gene>
    <name evidence="5" type="ORF">IQ266_19915</name>
</gene>
<feature type="domain" description="HTH araC/xylS-type" evidence="4">
    <location>
        <begin position="206"/>
        <end position="304"/>
    </location>
</feature>
<evidence type="ECO:0000256" key="1">
    <source>
        <dbReference type="ARBA" id="ARBA00023015"/>
    </source>
</evidence>
<protein>
    <submittedName>
        <fullName evidence="5">Helix-turn-helix domain-containing protein</fullName>
    </submittedName>
</protein>
<dbReference type="SUPFAM" id="SSF46689">
    <property type="entry name" value="Homeodomain-like"/>
    <property type="match status" value="1"/>
</dbReference>
<dbReference type="SUPFAM" id="SSF51215">
    <property type="entry name" value="Regulatory protein AraC"/>
    <property type="match status" value="1"/>
</dbReference>
<dbReference type="Gene3D" id="1.10.10.60">
    <property type="entry name" value="Homeodomain-like"/>
    <property type="match status" value="1"/>
</dbReference>
<dbReference type="EMBL" id="JADEXQ010000084">
    <property type="protein sequence ID" value="MBE9032008.1"/>
    <property type="molecule type" value="Genomic_DNA"/>
</dbReference>
<dbReference type="InterPro" id="IPR018060">
    <property type="entry name" value="HTH_AraC"/>
</dbReference>
<evidence type="ECO:0000313" key="6">
    <source>
        <dbReference type="Proteomes" id="UP000625316"/>
    </source>
</evidence>
<evidence type="ECO:0000256" key="2">
    <source>
        <dbReference type="ARBA" id="ARBA00023125"/>
    </source>
</evidence>
<dbReference type="InterPro" id="IPR003313">
    <property type="entry name" value="AraC-bd"/>
</dbReference>
<keyword evidence="3" id="KW-0804">Transcription</keyword>
<dbReference type="InterPro" id="IPR009057">
    <property type="entry name" value="Homeodomain-like_sf"/>
</dbReference>
<accession>A0A928VNS7</accession>
<dbReference type="SMART" id="SM00342">
    <property type="entry name" value="HTH_ARAC"/>
    <property type="match status" value="1"/>
</dbReference>
<dbReference type="RefSeq" id="WP_264326832.1">
    <property type="nucleotide sequence ID" value="NZ_JADEXQ010000084.1"/>
</dbReference>
<evidence type="ECO:0000256" key="3">
    <source>
        <dbReference type="ARBA" id="ARBA00023163"/>
    </source>
</evidence>
<dbReference type="InterPro" id="IPR037923">
    <property type="entry name" value="HTH-like"/>
</dbReference>
<keyword evidence="6" id="KW-1185">Reference proteome</keyword>
<dbReference type="GO" id="GO:0043565">
    <property type="term" value="F:sequence-specific DNA binding"/>
    <property type="evidence" value="ECO:0007669"/>
    <property type="project" value="InterPro"/>
</dbReference>